<keyword evidence="1" id="KW-0863">Zinc-finger</keyword>
<dbReference type="SUPFAM" id="SSF57756">
    <property type="entry name" value="Retrovirus zinc finger-like domains"/>
    <property type="match status" value="1"/>
</dbReference>
<evidence type="ECO:0000313" key="4">
    <source>
        <dbReference type="Proteomes" id="UP001151760"/>
    </source>
</evidence>
<reference evidence="3" key="1">
    <citation type="journal article" date="2022" name="Int. J. Mol. Sci.">
        <title>Draft Genome of Tanacetum Coccineum: Genomic Comparison of Closely Related Tanacetum-Family Plants.</title>
        <authorList>
            <person name="Yamashiro T."/>
            <person name="Shiraishi A."/>
            <person name="Nakayama K."/>
            <person name="Satake H."/>
        </authorList>
    </citation>
    <scope>NUCLEOTIDE SEQUENCE</scope>
</reference>
<dbReference type="InterPro" id="IPR046960">
    <property type="entry name" value="PPR_At4g14850-like_plant"/>
</dbReference>
<keyword evidence="1" id="KW-0479">Metal-binding</keyword>
<accession>A0ABQ4Y6Z1</accession>
<gene>
    <name evidence="3" type="ORF">Tco_0706294</name>
</gene>
<feature type="domain" description="CCHC-type" evidence="2">
    <location>
        <begin position="516"/>
        <end position="532"/>
    </location>
</feature>
<name>A0ABQ4Y6Z1_9ASTR</name>
<keyword evidence="1" id="KW-0862">Zinc</keyword>
<protein>
    <submittedName>
        <fullName evidence="3">Integrase, catalytic region, zinc finger, CCHC-type containing protein</fullName>
    </submittedName>
</protein>
<dbReference type="PANTHER" id="PTHR47926">
    <property type="entry name" value="PENTATRICOPEPTIDE REPEAT-CONTAINING PROTEIN"/>
    <property type="match status" value="1"/>
</dbReference>
<dbReference type="EMBL" id="BQNB010010155">
    <property type="protein sequence ID" value="GJS73453.1"/>
    <property type="molecule type" value="Genomic_DNA"/>
</dbReference>
<sequence length="619" mass="70269">MSMIGEMKFFLGLQIHQSPHGIFINQSQYTMKLLRKHGMEKCDTIMPPMSTAKIDADLQVTPTDQTKYRIMIGGLMYLTASQPDITFATFVCACYQDSRFELITYSNADLVGCLDDYKSTSSVSVRQASQLVIEKAGLYIHEHVERGTIELYFVGMEYQLADLFTKALPKERFEYLVHRIVKLKGSDVIPDGFVLSCDLSACSILGFVEGGKQIHGFVLRRGESMDISASNALVDLYVKCGKAFRGINFAFRCHAHWLISFDWWSAKRCIMPFGAMHAGSSLLTDGQQRAKRYIVPFGAMHAGSSLLTDGQQRGKKNDRMMLDSIDNGPLVYPNVEENRQTRPKKYSELTKAQQLQDDCDVQATNIILHGLPPDVLYNLFDKFVYVHGETLYEYYWRFSQLINDMHTIGMTMQQVQVNTKFLNALLPEWSKIVTDVNFVKSLYTTNYDQLYAYLNQNERYVNEVRIMRERYLDPLALVANSQTLYNPSQSPQHLGNRGIATTSRGNYAAGQAKVVKCYNCLGEGHMAKQCTQHKRPRSSAWFKEKLMLAEAKEAAFQTEDLDAYDSDCDDISSAKAKIFQAVIQMSSLSVIAKEHDVISVIDDEETLILEEESRSKMLD</sequence>
<dbReference type="Pfam" id="PF00098">
    <property type="entry name" value="zf-CCHC"/>
    <property type="match status" value="1"/>
</dbReference>
<proteinExistence type="predicted"/>
<dbReference type="InterPro" id="IPR036875">
    <property type="entry name" value="Znf_CCHC_sf"/>
</dbReference>
<evidence type="ECO:0000259" key="2">
    <source>
        <dbReference type="PROSITE" id="PS50158"/>
    </source>
</evidence>
<dbReference type="PROSITE" id="PS50158">
    <property type="entry name" value="ZF_CCHC"/>
    <property type="match status" value="1"/>
</dbReference>
<comment type="caution">
    <text evidence="3">The sequence shown here is derived from an EMBL/GenBank/DDBJ whole genome shotgun (WGS) entry which is preliminary data.</text>
</comment>
<dbReference type="InterPro" id="IPR001878">
    <property type="entry name" value="Znf_CCHC"/>
</dbReference>
<reference evidence="3" key="2">
    <citation type="submission" date="2022-01" db="EMBL/GenBank/DDBJ databases">
        <authorList>
            <person name="Yamashiro T."/>
            <person name="Shiraishi A."/>
            <person name="Satake H."/>
            <person name="Nakayama K."/>
        </authorList>
    </citation>
    <scope>NUCLEOTIDE SEQUENCE</scope>
</reference>
<organism evidence="3 4">
    <name type="scientific">Tanacetum coccineum</name>
    <dbReference type="NCBI Taxonomy" id="301880"/>
    <lineage>
        <taxon>Eukaryota</taxon>
        <taxon>Viridiplantae</taxon>
        <taxon>Streptophyta</taxon>
        <taxon>Embryophyta</taxon>
        <taxon>Tracheophyta</taxon>
        <taxon>Spermatophyta</taxon>
        <taxon>Magnoliopsida</taxon>
        <taxon>eudicotyledons</taxon>
        <taxon>Gunneridae</taxon>
        <taxon>Pentapetalae</taxon>
        <taxon>asterids</taxon>
        <taxon>campanulids</taxon>
        <taxon>Asterales</taxon>
        <taxon>Asteraceae</taxon>
        <taxon>Asteroideae</taxon>
        <taxon>Anthemideae</taxon>
        <taxon>Anthemidinae</taxon>
        <taxon>Tanacetum</taxon>
    </lineage>
</organism>
<evidence type="ECO:0000313" key="3">
    <source>
        <dbReference type="EMBL" id="GJS73453.1"/>
    </source>
</evidence>
<dbReference type="Proteomes" id="UP001151760">
    <property type="component" value="Unassembled WGS sequence"/>
</dbReference>
<keyword evidence="4" id="KW-1185">Reference proteome</keyword>
<evidence type="ECO:0000256" key="1">
    <source>
        <dbReference type="PROSITE-ProRule" id="PRU00047"/>
    </source>
</evidence>
<dbReference type="SMART" id="SM00343">
    <property type="entry name" value="ZnF_C2HC"/>
    <property type="match status" value="1"/>
</dbReference>
<dbReference type="Gene3D" id="4.10.60.10">
    <property type="entry name" value="Zinc finger, CCHC-type"/>
    <property type="match status" value="1"/>
</dbReference>